<dbReference type="EMBL" id="JBCAWK010000014">
    <property type="protein sequence ID" value="KAK8844051.1"/>
    <property type="molecule type" value="Genomic_DNA"/>
</dbReference>
<dbReference type="PANTHER" id="PTHR10983:SF24">
    <property type="entry name" value="1-ACYLGLYCEROL-3-PHOSPHATE O-ACYLTRANSFERASE 3, ISOFORM E-RELATED"/>
    <property type="match status" value="1"/>
</dbReference>
<dbReference type="PROSITE" id="PS50008">
    <property type="entry name" value="PIPLC_Y_DOMAIN"/>
    <property type="match status" value="1"/>
</dbReference>
<comment type="similarity">
    <text evidence="1">Belongs to the 1-acyl-sn-glycerol-3-phosphate acyltransferase family.</text>
</comment>
<dbReference type="GeneID" id="92184103"/>
<keyword evidence="3" id="KW-0012">Acyltransferase</keyword>
<keyword evidence="4" id="KW-0472">Membrane</keyword>
<feature type="domain" description="PI-PLC Y-box" evidence="5">
    <location>
        <begin position="124"/>
        <end position="167"/>
    </location>
</feature>
<dbReference type="Proteomes" id="UP001388673">
    <property type="component" value="Unassembled WGS sequence"/>
</dbReference>
<feature type="transmembrane region" description="Helical" evidence="4">
    <location>
        <begin position="114"/>
        <end position="132"/>
    </location>
</feature>
<dbReference type="Pfam" id="PF16076">
    <property type="entry name" value="Acyltransf_C"/>
    <property type="match status" value="1"/>
</dbReference>
<dbReference type="CDD" id="cd07990">
    <property type="entry name" value="LPLAT_LCLAT1-like"/>
    <property type="match status" value="1"/>
</dbReference>
<evidence type="ECO:0000256" key="2">
    <source>
        <dbReference type="ARBA" id="ARBA00022679"/>
    </source>
</evidence>
<accession>A0AAW0YSX0</accession>
<dbReference type="InterPro" id="IPR002123">
    <property type="entry name" value="Plipid/glycerol_acylTrfase"/>
</dbReference>
<keyword evidence="4" id="KW-0812">Transmembrane</keyword>
<dbReference type="GO" id="GO:0003841">
    <property type="term" value="F:1-acylglycerol-3-phosphate O-acyltransferase activity"/>
    <property type="evidence" value="ECO:0007669"/>
    <property type="project" value="TreeGrafter"/>
</dbReference>
<protein>
    <recommendedName>
        <fullName evidence="5">PI-PLC Y-box domain-containing protein</fullName>
    </recommendedName>
</protein>
<organism evidence="6 7">
    <name type="scientific">Kwoniella newhampshirensis</name>
    <dbReference type="NCBI Taxonomy" id="1651941"/>
    <lineage>
        <taxon>Eukaryota</taxon>
        <taxon>Fungi</taxon>
        <taxon>Dikarya</taxon>
        <taxon>Basidiomycota</taxon>
        <taxon>Agaricomycotina</taxon>
        <taxon>Tremellomycetes</taxon>
        <taxon>Tremellales</taxon>
        <taxon>Cryptococcaceae</taxon>
        <taxon>Kwoniella</taxon>
    </lineage>
</organism>
<dbReference type="GO" id="GO:0006629">
    <property type="term" value="P:lipid metabolic process"/>
    <property type="evidence" value="ECO:0007669"/>
    <property type="project" value="InterPro"/>
</dbReference>
<name>A0AAW0YSX0_9TREE</name>
<keyword evidence="4" id="KW-1133">Transmembrane helix</keyword>
<evidence type="ECO:0000256" key="1">
    <source>
        <dbReference type="ARBA" id="ARBA00008655"/>
    </source>
</evidence>
<dbReference type="InterPro" id="IPR032098">
    <property type="entry name" value="Acyltransf_C"/>
</dbReference>
<keyword evidence="2" id="KW-0808">Transferase</keyword>
<feature type="transmembrane region" description="Helical" evidence="4">
    <location>
        <begin position="6"/>
        <end position="28"/>
    </location>
</feature>
<dbReference type="GO" id="GO:0035556">
    <property type="term" value="P:intracellular signal transduction"/>
    <property type="evidence" value="ECO:0007669"/>
    <property type="project" value="InterPro"/>
</dbReference>
<dbReference type="KEGG" id="kne:92184103"/>
<proteinExistence type="inferred from homology"/>
<evidence type="ECO:0000256" key="3">
    <source>
        <dbReference type="ARBA" id="ARBA00023315"/>
    </source>
</evidence>
<comment type="caution">
    <text evidence="6">The sequence shown here is derived from an EMBL/GenBank/DDBJ whole genome shotgun (WGS) entry which is preliminary data.</text>
</comment>
<gene>
    <name evidence="6" type="ORF">IAR55_006845</name>
</gene>
<evidence type="ECO:0000313" key="6">
    <source>
        <dbReference type="EMBL" id="KAK8844051.1"/>
    </source>
</evidence>
<evidence type="ECO:0000259" key="5">
    <source>
        <dbReference type="PROSITE" id="PS50008"/>
    </source>
</evidence>
<dbReference type="SUPFAM" id="SSF69593">
    <property type="entry name" value="Glycerol-3-phosphate (1)-acyltransferase"/>
    <property type="match status" value="1"/>
</dbReference>
<dbReference type="AlphaFoldDB" id="A0AAW0YSX0"/>
<sequence length="303" mass="35339">MVLLIRHTVALVILIILADVCLLGALAVRPFSESVSWDIACWTGEWFWSYMQTHWEYRLNGREAIEVMGDDIPMEESALVICNHLGYSDYYLIQHLASRAGMLGKSRYFVKREIMRIPLFGWAFWAMGMILVSRNWTNDQNLIEKAFGQVKENEHDCWIVLYPEGTRRTPYKVLRSKAYAKANDKPELDHLLFPRTKGFAATVRALKTSHIQHLYDLTFLYTSPKSDQYQVPSLAEQLSCDDLAKAGYKLRIHVRRIPLIDLPEDEEGLKQWCEDAWARKDRLLESMMKREKFPKEPVEEAHL</sequence>
<evidence type="ECO:0000313" key="7">
    <source>
        <dbReference type="Proteomes" id="UP001388673"/>
    </source>
</evidence>
<dbReference type="GO" id="GO:0012505">
    <property type="term" value="C:endomembrane system"/>
    <property type="evidence" value="ECO:0007669"/>
    <property type="project" value="TreeGrafter"/>
</dbReference>
<dbReference type="PANTHER" id="PTHR10983">
    <property type="entry name" value="1-ACYLGLYCEROL-3-PHOSPHATE ACYLTRANSFERASE-RELATED"/>
    <property type="match status" value="1"/>
</dbReference>
<evidence type="ECO:0000256" key="4">
    <source>
        <dbReference type="SAM" id="Phobius"/>
    </source>
</evidence>
<dbReference type="RefSeq" id="XP_066799615.1">
    <property type="nucleotide sequence ID" value="XM_066949923.1"/>
</dbReference>
<dbReference type="InterPro" id="IPR001711">
    <property type="entry name" value="PLipase_C_Pinositol-sp_Y"/>
</dbReference>
<dbReference type="GO" id="GO:0004435">
    <property type="term" value="F:phosphatidylinositol-4,5-bisphosphate phospholipase C activity"/>
    <property type="evidence" value="ECO:0007669"/>
    <property type="project" value="InterPro"/>
</dbReference>
<keyword evidence="7" id="KW-1185">Reference proteome</keyword>
<dbReference type="SMART" id="SM00563">
    <property type="entry name" value="PlsC"/>
    <property type="match status" value="1"/>
</dbReference>
<dbReference type="Pfam" id="PF01553">
    <property type="entry name" value="Acyltransferase"/>
    <property type="match status" value="1"/>
</dbReference>
<reference evidence="6 7" key="1">
    <citation type="journal article" date="2024" name="bioRxiv">
        <title>Comparative genomics of Cryptococcus and Kwoniella reveals pathogenesis evolution and contrasting karyotype dynamics via intercentromeric recombination or chromosome fusion.</title>
        <authorList>
            <person name="Coelho M.A."/>
            <person name="David-Palma M."/>
            <person name="Shea T."/>
            <person name="Bowers K."/>
            <person name="McGinley-Smith S."/>
            <person name="Mohammad A.W."/>
            <person name="Gnirke A."/>
            <person name="Yurkov A.M."/>
            <person name="Nowrousian M."/>
            <person name="Sun S."/>
            <person name="Cuomo C.A."/>
            <person name="Heitman J."/>
        </authorList>
    </citation>
    <scope>NUCLEOTIDE SEQUENCE [LARGE SCALE GENOMIC DNA]</scope>
    <source>
        <strain evidence="6 7">CBS 13917</strain>
    </source>
</reference>